<evidence type="ECO:0000313" key="2">
    <source>
        <dbReference type="EnsemblPlants" id="OB12G11110.1"/>
    </source>
</evidence>
<evidence type="ECO:0000256" key="1">
    <source>
        <dbReference type="SAM" id="MobiDB-lite"/>
    </source>
</evidence>
<accession>J3NAV3</accession>
<organism evidence="2">
    <name type="scientific">Oryza brachyantha</name>
    <name type="common">malo sina</name>
    <dbReference type="NCBI Taxonomy" id="4533"/>
    <lineage>
        <taxon>Eukaryota</taxon>
        <taxon>Viridiplantae</taxon>
        <taxon>Streptophyta</taxon>
        <taxon>Embryophyta</taxon>
        <taxon>Tracheophyta</taxon>
        <taxon>Spermatophyta</taxon>
        <taxon>Magnoliopsida</taxon>
        <taxon>Liliopsida</taxon>
        <taxon>Poales</taxon>
        <taxon>Poaceae</taxon>
        <taxon>BOP clade</taxon>
        <taxon>Oryzoideae</taxon>
        <taxon>Oryzeae</taxon>
        <taxon>Oryzinae</taxon>
        <taxon>Oryza</taxon>
    </lineage>
</organism>
<protein>
    <submittedName>
        <fullName evidence="2">Uncharacterized protein</fullName>
    </submittedName>
</protein>
<reference evidence="2" key="1">
    <citation type="journal article" date="2013" name="Nat. Commun.">
        <title>Whole-genome sequencing of Oryza brachyantha reveals mechanisms underlying Oryza genome evolution.</title>
        <authorList>
            <person name="Chen J."/>
            <person name="Huang Q."/>
            <person name="Gao D."/>
            <person name="Wang J."/>
            <person name="Lang Y."/>
            <person name="Liu T."/>
            <person name="Li B."/>
            <person name="Bai Z."/>
            <person name="Luis Goicoechea J."/>
            <person name="Liang C."/>
            <person name="Chen C."/>
            <person name="Zhang W."/>
            <person name="Sun S."/>
            <person name="Liao Y."/>
            <person name="Zhang X."/>
            <person name="Yang L."/>
            <person name="Song C."/>
            <person name="Wang M."/>
            <person name="Shi J."/>
            <person name="Liu G."/>
            <person name="Liu J."/>
            <person name="Zhou H."/>
            <person name="Zhou W."/>
            <person name="Yu Q."/>
            <person name="An N."/>
            <person name="Chen Y."/>
            <person name="Cai Q."/>
            <person name="Wang B."/>
            <person name="Liu B."/>
            <person name="Min J."/>
            <person name="Huang Y."/>
            <person name="Wu H."/>
            <person name="Li Z."/>
            <person name="Zhang Y."/>
            <person name="Yin Y."/>
            <person name="Song W."/>
            <person name="Jiang J."/>
            <person name="Jackson S.A."/>
            <person name="Wing R.A."/>
            <person name="Wang J."/>
            <person name="Chen M."/>
        </authorList>
    </citation>
    <scope>NUCLEOTIDE SEQUENCE [LARGE SCALE GENOMIC DNA]</scope>
    <source>
        <strain evidence="2">cv. IRGC 101232</strain>
    </source>
</reference>
<feature type="compositionally biased region" description="Basic residues" evidence="1">
    <location>
        <begin position="74"/>
        <end position="84"/>
    </location>
</feature>
<dbReference type="EnsemblPlants" id="OB12G11110.1">
    <property type="protein sequence ID" value="OB12G11110.1"/>
    <property type="gene ID" value="OB12G11110"/>
</dbReference>
<dbReference type="Gramene" id="OB12G11110.1">
    <property type="protein sequence ID" value="OB12G11110.1"/>
    <property type="gene ID" value="OB12G11110"/>
</dbReference>
<dbReference type="HOGENOM" id="CLU_2378909_0_0_1"/>
<dbReference type="AlphaFoldDB" id="J3NAV3"/>
<sequence>KKKKCNLVEREHVVGDPDEKIGRGIRRRNPGLIRRFGWKKKKKELVNSDERVTTRAAIEQRQVIHVPLARPIHGSRSRCRRKRRDVSSAVEAGSL</sequence>
<keyword evidence="3" id="KW-1185">Reference proteome</keyword>
<feature type="region of interest" description="Disordered" evidence="1">
    <location>
        <begin position="74"/>
        <end position="95"/>
    </location>
</feature>
<name>J3NAV3_ORYBR</name>
<proteinExistence type="predicted"/>
<dbReference type="Proteomes" id="UP000006038">
    <property type="component" value="Chromosome 12"/>
</dbReference>
<reference evidence="2" key="2">
    <citation type="submission" date="2013-04" db="UniProtKB">
        <authorList>
            <consortium name="EnsemblPlants"/>
        </authorList>
    </citation>
    <scope>IDENTIFICATION</scope>
</reference>
<evidence type="ECO:0000313" key="3">
    <source>
        <dbReference type="Proteomes" id="UP000006038"/>
    </source>
</evidence>